<reference evidence="3" key="1">
    <citation type="submission" date="2023-12" db="EMBL/GenBank/DDBJ databases">
        <authorList>
            <person name="Brown T."/>
        </authorList>
    </citation>
    <scope>NUCLEOTIDE SEQUENCE</scope>
</reference>
<dbReference type="Pfam" id="PF17035">
    <property type="entry name" value="BET"/>
    <property type="match status" value="1"/>
</dbReference>
<feature type="region of interest" description="Disordered" evidence="1">
    <location>
        <begin position="82"/>
        <end position="161"/>
    </location>
</feature>
<proteinExistence type="predicted"/>
<feature type="compositionally biased region" description="Basic and acidic residues" evidence="1">
    <location>
        <begin position="139"/>
        <end position="148"/>
    </location>
</feature>
<name>A0ABP0AI90_PIPNA</name>
<feature type="compositionally biased region" description="Low complexity" evidence="1">
    <location>
        <begin position="248"/>
        <end position="288"/>
    </location>
</feature>
<feature type="compositionally biased region" description="Basic and acidic residues" evidence="1">
    <location>
        <begin position="89"/>
        <end position="120"/>
    </location>
</feature>
<evidence type="ECO:0000256" key="1">
    <source>
        <dbReference type="SAM" id="MobiDB-lite"/>
    </source>
</evidence>
<dbReference type="PROSITE" id="PS51525">
    <property type="entry name" value="NET"/>
    <property type="match status" value="1"/>
</dbReference>
<dbReference type="EMBL" id="OY882879">
    <property type="protein sequence ID" value="CAK6449909.1"/>
    <property type="molecule type" value="Genomic_DNA"/>
</dbReference>
<dbReference type="Gene3D" id="1.20.1270.220">
    <property type="match status" value="1"/>
</dbReference>
<protein>
    <recommendedName>
        <fullName evidence="2">NET domain-containing protein</fullName>
    </recommendedName>
</protein>
<dbReference type="InterPro" id="IPR050935">
    <property type="entry name" value="Bromo_chromatin_reader"/>
</dbReference>
<evidence type="ECO:0000313" key="3">
    <source>
        <dbReference type="EMBL" id="CAK6449909.1"/>
    </source>
</evidence>
<organism evidence="3 4">
    <name type="scientific">Pipistrellus nathusii</name>
    <name type="common">Nathusius' pipistrelle</name>
    <dbReference type="NCBI Taxonomy" id="59473"/>
    <lineage>
        <taxon>Eukaryota</taxon>
        <taxon>Metazoa</taxon>
        <taxon>Chordata</taxon>
        <taxon>Craniata</taxon>
        <taxon>Vertebrata</taxon>
        <taxon>Euteleostomi</taxon>
        <taxon>Mammalia</taxon>
        <taxon>Eutheria</taxon>
        <taxon>Laurasiatheria</taxon>
        <taxon>Chiroptera</taxon>
        <taxon>Yangochiroptera</taxon>
        <taxon>Vespertilionidae</taxon>
        <taxon>Pipistrellus</taxon>
    </lineage>
</organism>
<sequence>MAESLGDLFRMKLAKMREDSSEHDMTFPFLHDLSSLNPEEAMPSASSGGRERPSTSRPRKELAPEVLEMRRQFKVIRMQLGAATQAQKGRAEKKERKRQERRVEAKRKEAASKAKSKAKELSSTSTKASGTSTSSASRASERRQDPWHKQTLVPQQHKTMAADLASRDRIRFMTYKDKCLLTRDLGQLPEKQLGGMVRILRSREPKLKKIRNNKMEVNLDSLKLGTLWELKEYVAACRQKKAFGVAASTSQGKRAASSSSRSGSESQAQTQPESETEWETPSSSDSDP</sequence>
<dbReference type="PANTHER" id="PTHR22880">
    <property type="entry name" value="FALZ-RELATED BROMODOMAIN-CONTAINING PROTEINS"/>
    <property type="match status" value="1"/>
</dbReference>
<dbReference type="Proteomes" id="UP001314169">
    <property type="component" value="Chromosome X"/>
</dbReference>
<accession>A0ABP0AI90</accession>
<feature type="region of interest" description="Disordered" evidence="1">
    <location>
        <begin position="244"/>
        <end position="288"/>
    </location>
</feature>
<dbReference type="InterPro" id="IPR027353">
    <property type="entry name" value="NET_dom"/>
</dbReference>
<gene>
    <name evidence="3" type="ORF">MPIPNATIZW_LOCUS18215</name>
</gene>
<keyword evidence="4" id="KW-1185">Reference proteome</keyword>
<dbReference type="PANTHER" id="PTHR22880:SF225">
    <property type="entry name" value="BROMODOMAIN-CONTAINING PROTEIN BET-1-RELATED"/>
    <property type="match status" value="1"/>
</dbReference>
<feature type="domain" description="NET" evidence="2">
    <location>
        <begin position="163"/>
        <end position="245"/>
    </location>
</feature>
<dbReference type="InterPro" id="IPR038336">
    <property type="entry name" value="NET_sf"/>
</dbReference>
<feature type="compositionally biased region" description="Basic and acidic residues" evidence="1">
    <location>
        <begin position="49"/>
        <end position="66"/>
    </location>
</feature>
<feature type="region of interest" description="Disordered" evidence="1">
    <location>
        <begin position="29"/>
        <end position="66"/>
    </location>
</feature>
<evidence type="ECO:0000313" key="4">
    <source>
        <dbReference type="Proteomes" id="UP001314169"/>
    </source>
</evidence>
<feature type="compositionally biased region" description="Low complexity" evidence="1">
    <location>
        <begin position="121"/>
        <end position="138"/>
    </location>
</feature>
<evidence type="ECO:0000259" key="2">
    <source>
        <dbReference type="PROSITE" id="PS51525"/>
    </source>
</evidence>